<feature type="active site" evidence="10">
    <location>
        <position position="338"/>
    </location>
</feature>
<dbReference type="Gene3D" id="3.40.390.10">
    <property type="entry name" value="Collagenase (Catalytic Domain)"/>
    <property type="match status" value="1"/>
</dbReference>
<dbReference type="Gene3D" id="2.20.100.10">
    <property type="entry name" value="Thrombospondin type-1 (TSP1) repeat"/>
    <property type="match status" value="3"/>
</dbReference>
<feature type="domain" description="Peptidase M12B" evidence="12">
    <location>
        <begin position="199"/>
        <end position="386"/>
    </location>
</feature>
<evidence type="ECO:0000256" key="4">
    <source>
        <dbReference type="ARBA" id="ARBA00022723"/>
    </source>
</evidence>
<dbReference type="InterPro" id="IPR036383">
    <property type="entry name" value="TSP1_rpt_sf"/>
</dbReference>
<dbReference type="EMBL" id="JBEUOH010000010">
    <property type="protein sequence ID" value="KAL0882226.1"/>
    <property type="molecule type" value="Genomic_DNA"/>
</dbReference>
<evidence type="ECO:0000256" key="5">
    <source>
        <dbReference type="ARBA" id="ARBA00022801"/>
    </source>
</evidence>
<evidence type="ECO:0000256" key="6">
    <source>
        <dbReference type="ARBA" id="ARBA00022833"/>
    </source>
</evidence>
<sequence>MRKRSDARGRQRDQARGGARTMPRWLTAAILLATAADAWTPPHRELILTPRFKHNATARHLHILGWHLELQENRAIRSPYYDECQFYRGRVLYEEHSSVTVTECDGQLYGLLQVGNEEFVLQPTSPGSNHVLRRRDVLWSERPAQYNLTGDTVTDLELDFEEDDEPTPHVRPRHSAYSDIEYFRDVRPVTRPVSGVNGLWLEMAIVADHTMLKFHGRERVKHYILALMNIVSAIFNDPSLDANITLVINKLFLYEEKDPIIKYGNVKKSLEAVNKWNYRHLMKLPAESTGWDATVWLTRAQLGGPSGFAPVGGVCSRTRSAAIDRDEGLTSAFVIAHELAHLLGLTHDGEGQCEKDSLRGSVMAPTVLATLQNYAWSSCSKEQFHEKSKKWWCLHERSQDEGVELGGAKEISNYVFTMDEQCRTEFGEGFSVCKTVKVKSACSRLWCAHRAMPHVCRSKRAPPMEGTPCGPNRWCVDRVCEPMPGQVEAKVEEPATPQWDEWSTWSECSADCGYGLRRRIRRCRYKGSVSDTACEGAGSQVTACWAGAACADTRDARSDLCARQDRRLIPFMHADESKQCEIWCVDFAGGDASTFGALPDGAPCSYERPFDVCYQGSCVRGQCNATDPGCNWCPDGYCNNNTHVYTRHLGKGWTRMVVIPHDAHQVSIKISTPIALQIAIRERKRDRHILELSKHRTRKFETDHYQDNYLKYDPTVPQNLQIVEVNNNVINIKEGGEHYGWVGSVVAAGTLLRWNQTDTDISITANSRMQTDLMIMAVPEHPVPDNELVSVVVSVNHSTPASRSRPMEYRWSTERGPCSASCGGGVRLVRPRCLRGQRCAPHRYERCNLHSCEFKWSPGEWESCSATCGSDGAQERQLFCVPANITTSSRMELIRHSVSPALCPSEKPAKQQPCNRIPCPVYWREMPWTPCSTTCGRGVSYRPLVCPAPDELFCGPKPRERRKRCRLRRCPPSARPPPACPAADATQYCEYFAPDELKRNCLVPPFRKYCCNACRDADNTVSRRSLG</sequence>
<feature type="binding site" evidence="10">
    <location>
        <position position="341"/>
    </location>
    <ligand>
        <name>Zn(2+)</name>
        <dbReference type="ChEBI" id="CHEBI:29105"/>
        <note>catalytic</note>
    </ligand>
</feature>
<dbReference type="InterPro" id="IPR041645">
    <property type="entry name" value="ADAMTS_CR_2"/>
</dbReference>
<evidence type="ECO:0000256" key="3">
    <source>
        <dbReference type="ARBA" id="ARBA00022670"/>
    </source>
</evidence>
<feature type="region of interest" description="Disordered" evidence="11">
    <location>
        <begin position="1"/>
        <end position="20"/>
    </location>
</feature>
<keyword evidence="4 10" id="KW-0479">Metal-binding</keyword>
<comment type="subcellular location">
    <subcellularLocation>
        <location evidence="1">Secreted</location>
    </subcellularLocation>
</comment>
<dbReference type="InterPro" id="IPR001590">
    <property type="entry name" value="Peptidase_M12B"/>
</dbReference>
<feature type="binding site" evidence="10">
    <location>
        <position position="347"/>
    </location>
    <ligand>
        <name>Zn(2+)</name>
        <dbReference type="ChEBI" id="CHEBI:29105"/>
        <note>catalytic</note>
    </ligand>
</feature>
<dbReference type="CDD" id="cd04273">
    <property type="entry name" value="ZnMc_ADAMTS_like"/>
    <property type="match status" value="1"/>
</dbReference>
<evidence type="ECO:0000256" key="9">
    <source>
        <dbReference type="ARBA" id="ARBA00023180"/>
    </source>
</evidence>
<dbReference type="PANTHER" id="PTHR13723">
    <property type="entry name" value="ADAMTS A DISINTEGRIN AND METALLOPROTEASE WITH THROMBOSPONDIN MOTIFS PROTEASE"/>
    <property type="match status" value="1"/>
</dbReference>
<keyword evidence="8" id="KW-1015">Disulfide bond</keyword>
<dbReference type="SMART" id="SM00608">
    <property type="entry name" value="ACR"/>
    <property type="match status" value="1"/>
</dbReference>
<name>A0ABR3I0A6_LOXSC</name>
<dbReference type="Pfam" id="PF00090">
    <property type="entry name" value="TSP_1"/>
    <property type="match status" value="2"/>
</dbReference>
<dbReference type="SUPFAM" id="SSF55486">
    <property type="entry name" value="Metalloproteases ('zincins'), catalytic domain"/>
    <property type="match status" value="1"/>
</dbReference>
<dbReference type="SMART" id="SM00209">
    <property type="entry name" value="TSP1"/>
    <property type="match status" value="4"/>
</dbReference>
<accession>A0ABR3I0A6</accession>
<dbReference type="Pfam" id="PF19030">
    <property type="entry name" value="TSP1_ADAMTS"/>
    <property type="match status" value="1"/>
</dbReference>
<keyword evidence="7" id="KW-0482">Metalloprotease</keyword>
<keyword evidence="5" id="KW-0378">Hydrolase</keyword>
<gene>
    <name evidence="13" type="ORF">ABMA27_000766</name>
</gene>
<comment type="caution">
    <text evidence="13">The sequence shown here is derived from an EMBL/GenBank/DDBJ whole genome shotgun (WGS) entry which is preliminary data.</text>
</comment>
<dbReference type="InterPro" id="IPR006586">
    <property type="entry name" value="ADAM_Cys-rich"/>
</dbReference>
<dbReference type="Proteomes" id="UP001549920">
    <property type="component" value="Unassembled WGS sequence"/>
</dbReference>
<evidence type="ECO:0000313" key="14">
    <source>
        <dbReference type="Proteomes" id="UP001549920"/>
    </source>
</evidence>
<dbReference type="Pfam" id="PF17771">
    <property type="entry name" value="ADAMTS_CR_2"/>
    <property type="match status" value="1"/>
</dbReference>
<dbReference type="PROSITE" id="PS50092">
    <property type="entry name" value="TSP1"/>
    <property type="match status" value="3"/>
</dbReference>
<evidence type="ECO:0000256" key="10">
    <source>
        <dbReference type="PROSITE-ProRule" id="PRU00276"/>
    </source>
</evidence>
<dbReference type="Pfam" id="PF01421">
    <property type="entry name" value="Reprolysin"/>
    <property type="match status" value="1"/>
</dbReference>
<feature type="binding site" evidence="10">
    <location>
        <position position="337"/>
    </location>
    <ligand>
        <name>Zn(2+)</name>
        <dbReference type="ChEBI" id="CHEBI:29105"/>
        <note>catalytic</note>
    </ligand>
</feature>
<evidence type="ECO:0000256" key="1">
    <source>
        <dbReference type="ARBA" id="ARBA00004613"/>
    </source>
</evidence>
<keyword evidence="14" id="KW-1185">Reference proteome</keyword>
<evidence type="ECO:0000259" key="12">
    <source>
        <dbReference type="PROSITE" id="PS50215"/>
    </source>
</evidence>
<organism evidence="13 14">
    <name type="scientific">Loxostege sticticalis</name>
    <name type="common">Beet webworm moth</name>
    <dbReference type="NCBI Taxonomy" id="481309"/>
    <lineage>
        <taxon>Eukaryota</taxon>
        <taxon>Metazoa</taxon>
        <taxon>Ecdysozoa</taxon>
        <taxon>Arthropoda</taxon>
        <taxon>Hexapoda</taxon>
        <taxon>Insecta</taxon>
        <taxon>Pterygota</taxon>
        <taxon>Neoptera</taxon>
        <taxon>Endopterygota</taxon>
        <taxon>Lepidoptera</taxon>
        <taxon>Glossata</taxon>
        <taxon>Ditrysia</taxon>
        <taxon>Pyraloidea</taxon>
        <taxon>Crambidae</taxon>
        <taxon>Pyraustinae</taxon>
        <taxon>Loxostege</taxon>
    </lineage>
</organism>
<keyword evidence="9" id="KW-0325">Glycoprotein</keyword>
<dbReference type="InterPro" id="IPR050439">
    <property type="entry name" value="ADAMTS_ADAMTS-like"/>
</dbReference>
<keyword evidence="2" id="KW-0964">Secreted</keyword>
<dbReference type="SUPFAM" id="SSF82895">
    <property type="entry name" value="TSP-1 type 1 repeat"/>
    <property type="match status" value="3"/>
</dbReference>
<feature type="compositionally biased region" description="Basic and acidic residues" evidence="11">
    <location>
        <begin position="1"/>
        <end position="15"/>
    </location>
</feature>
<evidence type="ECO:0000256" key="11">
    <source>
        <dbReference type="SAM" id="MobiDB-lite"/>
    </source>
</evidence>
<dbReference type="PROSITE" id="PS50215">
    <property type="entry name" value="ADAM_MEPRO"/>
    <property type="match status" value="1"/>
</dbReference>
<keyword evidence="3" id="KW-0645">Protease</keyword>
<dbReference type="Gene3D" id="3.40.1620.60">
    <property type="match status" value="1"/>
</dbReference>
<evidence type="ECO:0000256" key="7">
    <source>
        <dbReference type="ARBA" id="ARBA00023049"/>
    </source>
</evidence>
<proteinExistence type="predicted"/>
<dbReference type="PANTHER" id="PTHR13723:SF304">
    <property type="entry name" value="A DISINTEGRIN AND METALLOPROTEINASE WITH THROMBOSPONDIN MOTIFS 2-LIKE PROTEIN"/>
    <property type="match status" value="1"/>
</dbReference>
<evidence type="ECO:0000313" key="13">
    <source>
        <dbReference type="EMBL" id="KAL0882226.1"/>
    </source>
</evidence>
<comment type="caution">
    <text evidence="10">Lacks conserved residue(s) required for the propagation of feature annotation.</text>
</comment>
<dbReference type="InterPro" id="IPR024079">
    <property type="entry name" value="MetalloPept_cat_dom_sf"/>
</dbReference>
<keyword evidence="6 10" id="KW-0862">Zinc</keyword>
<evidence type="ECO:0000256" key="8">
    <source>
        <dbReference type="ARBA" id="ARBA00023157"/>
    </source>
</evidence>
<reference evidence="13 14" key="1">
    <citation type="submission" date="2024-06" db="EMBL/GenBank/DDBJ databases">
        <title>A chromosome-level genome assembly of beet webworm, Loxostege sticticalis.</title>
        <authorList>
            <person name="Zhang Y."/>
        </authorList>
    </citation>
    <scope>NUCLEOTIDE SEQUENCE [LARGE SCALE GENOMIC DNA]</scope>
    <source>
        <strain evidence="13">AQ026</strain>
        <tissue evidence="13">Whole body</tissue>
    </source>
</reference>
<evidence type="ECO:0000256" key="2">
    <source>
        <dbReference type="ARBA" id="ARBA00022525"/>
    </source>
</evidence>
<protein>
    <recommendedName>
        <fullName evidence="12">Peptidase M12B domain-containing protein</fullName>
    </recommendedName>
</protein>
<dbReference type="InterPro" id="IPR000884">
    <property type="entry name" value="TSP1_rpt"/>
</dbReference>